<name>A0ABU7L468_9NOCA</name>
<dbReference type="RefSeq" id="WP_330131383.1">
    <property type="nucleotide sequence ID" value="NZ_JAUTXY010000001.1"/>
</dbReference>
<evidence type="ECO:0000313" key="3">
    <source>
        <dbReference type="Proteomes" id="UP001336020"/>
    </source>
</evidence>
<organism evidence="2 3">
    <name type="scientific">Rhodococcus artemisiae</name>
    <dbReference type="NCBI Taxonomy" id="714159"/>
    <lineage>
        <taxon>Bacteria</taxon>
        <taxon>Bacillati</taxon>
        <taxon>Actinomycetota</taxon>
        <taxon>Actinomycetes</taxon>
        <taxon>Mycobacteriales</taxon>
        <taxon>Nocardiaceae</taxon>
        <taxon>Rhodococcus</taxon>
    </lineage>
</organism>
<evidence type="ECO:0008006" key="4">
    <source>
        <dbReference type="Google" id="ProtNLM"/>
    </source>
</evidence>
<accession>A0ABU7L468</accession>
<sequence length="260" mass="29278">MTRICRPLTVISMLLFLGGCTQPSSSIHSPATPELQIAYTNSWSAEPSIDLFSRGSELVRASLEAGWQTSNYTFEDSFPGYREAIGYPGKVNRDITWIVQSENTEKNRVGEFTARYHITELIESPTEITANVCEDFVYAETKTYDTPARHGFSWTVALRNTSDTPGLPGIVDTDPDEHDPRARRTPGWDVFGTWKITRLTPDSLDNEQNLADPACTTWWLTNHPDTLRVVDHFTFRPPGTVPGVPRTPQYPEWIGQSEPQ</sequence>
<feature type="region of interest" description="Disordered" evidence="1">
    <location>
        <begin position="240"/>
        <end position="260"/>
    </location>
</feature>
<dbReference type="Proteomes" id="UP001336020">
    <property type="component" value="Unassembled WGS sequence"/>
</dbReference>
<evidence type="ECO:0000256" key="1">
    <source>
        <dbReference type="SAM" id="MobiDB-lite"/>
    </source>
</evidence>
<proteinExistence type="predicted"/>
<dbReference type="PROSITE" id="PS51257">
    <property type="entry name" value="PROKAR_LIPOPROTEIN"/>
    <property type="match status" value="1"/>
</dbReference>
<evidence type="ECO:0000313" key="2">
    <source>
        <dbReference type="EMBL" id="MEE2056069.1"/>
    </source>
</evidence>
<feature type="region of interest" description="Disordered" evidence="1">
    <location>
        <begin position="165"/>
        <end position="185"/>
    </location>
</feature>
<reference evidence="2 3" key="1">
    <citation type="submission" date="2023-07" db="EMBL/GenBank/DDBJ databases">
        <authorList>
            <person name="Girao M."/>
            <person name="Carvalho M.F."/>
        </authorList>
    </citation>
    <scope>NUCLEOTIDE SEQUENCE [LARGE SCALE GENOMIC DNA]</scope>
    <source>
        <strain evidence="2 3">YIM65754</strain>
    </source>
</reference>
<protein>
    <recommendedName>
        <fullName evidence="4">Lipoprotein</fullName>
    </recommendedName>
</protein>
<gene>
    <name evidence="2" type="ORF">Q7514_00815</name>
</gene>
<keyword evidence="3" id="KW-1185">Reference proteome</keyword>
<comment type="caution">
    <text evidence="2">The sequence shown here is derived from an EMBL/GenBank/DDBJ whole genome shotgun (WGS) entry which is preliminary data.</text>
</comment>
<dbReference type="EMBL" id="JAUTXY010000001">
    <property type="protein sequence ID" value="MEE2056069.1"/>
    <property type="molecule type" value="Genomic_DNA"/>
</dbReference>